<sequence length="455" mass="49453">MKITLSRRTAVRAISYLAAAFGVAAGIAIQQHAVARDYRSQLENTYTRALGDLSSYLVNISNDLEKGRYVGTSEQFALMAARIWRESGGAKSALSTLPVSDLHMDNTYKFLSQVGDYAMALSKKAAAGGEPSAEEAENAEALRNYAFKLRDYVDDMQRDIREGRITVDALPSGGGDGTEGTRAAHGLSSGFEDIEQTMTGYPTLIYDGPFSDHLLNQRPRMTAALDAVTPEAALEKAALAARVEPSALARGDDENSNMPLYMFRAGDISVGVTKAGGIPAYLINARSIGAQRMSNQAIFRFAETYLKSLGFENMRATYFETADGICTINYAAVQDDVILYTDLIKVGVALDDGSIVFYDARGYISNHHARALPAPQLTAEQAQQSVNQSLRILSSRLALIPTSGQNEVLTWEFQAQTTDNDDEQPRRLLVYVNAVNGAEEQILILVETPEGTLTT</sequence>
<dbReference type="NCBIfam" id="TIGR02889">
    <property type="entry name" value="spore_YpeB"/>
    <property type="match status" value="1"/>
</dbReference>
<dbReference type="InterPro" id="IPR006311">
    <property type="entry name" value="TAT_signal"/>
</dbReference>
<dbReference type="InterPro" id="IPR048402">
    <property type="entry name" value="YpeB_N"/>
</dbReference>
<evidence type="ECO:0000313" key="3">
    <source>
        <dbReference type="EMBL" id="CUP95369.1"/>
    </source>
</evidence>
<reference evidence="3 4" key="1">
    <citation type="submission" date="2015-09" db="EMBL/GenBank/DDBJ databases">
        <authorList>
            <consortium name="Pathogen Informatics"/>
        </authorList>
    </citation>
    <scope>NUCLEOTIDE SEQUENCE [LARGE SCALE GENOMIC DNA]</scope>
    <source>
        <strain evidence="3 4">2789STDY5834939</strain>
    </source>
</reference>
<dbReference type="RefSeq" id="WP_055245543.1">
    <property type="nucleotide sequence ID" value="NZ_CABIWA010000005.1"/>
</dbReference>
<feature type="domain" description="Sporulation protein YpeB PepSY1 and PepSY2" evidence="1">
    <location>
        <begin position="188"/>
        <end position="373"/>
    </location>
</feature>
<gene>
    <name evidence="3" type="primary">ypeB</name>
    <name evidence="3" type="ORF">ERS852551_02533</name>
</gene>
<protein>
    <submittedName>
        <fullName evidence="3">PSPA12</fullName>
    </submittedName>
</protein>
<dbReference type="PROSITE" id="PS51318">
    <property type="entry name" value="TAT"/>
    <property type="match status" value="1"/>
</dbReference>
<feature type="domain" description="Sporulation protein YpeB N-terminal" evidence="2">
    <location>
        <begin position="36"/>
        <end position="167"/>
    </location>
</feature>
<name>A0A174SLB1_9FIRM</name>
<dbReference type="InterPro" id="IPR014239">
    <property type="entry name" value="YpeB_PepSY1-2"/>
</dbReference>
<dbReference type="GO" id="GO:0009847">
    <property type="term" value="P:spore germination"/>
    <property type="evidence" value="ECO:0007669"/>
    <property type="project" value="InterPro"/>
</dbReference>
<dbReference type="Pfam" id="PF14620">
    <property type="entry name" value="YPEB_PepSY1-2"/>
    <property type="match status" value="1"/>
</dbReference>
<dbReference type="AlphaFoldDB" id="A0A174SLB1"/>
<dbReference type="OrthoDB" id="2372097at2"/>
<proteinExistence type="predicted"/>
<evidence type="ECO:0000259" key="2">
    <source>
        <dbReference type="Pfam" id="PF20769"/>
    </source>
</evidence>
<dbReference type="Proteomes" id="UP000095765">
    <property type="component" value="Unassembled WGS sequence"/>
</dbReference>
<dbReference type="EMBL" id="CZBE01000018">
    <property type="protein sequence ID" value="CUP95369.1"/>
    <property type="molecule type" value="Genomic_DNA"/>
</dbReference>
<organism evidence="3 4">
    <name type="scientific">Anaerotruncus colihominis</name>
    <dbReference type="NCBI Taxonomy" id="169435"/>
    <lineage>
        <taxon>Bacteria</taxon>
        <taxon>Bacillati</taxon>
        <taxon>Bacillota</taxon>
        <taxon>Clostridia</taxon>
        <taxon>Eubacteriales</taxon>
        <taxon>Oscillospiraceae</taxon>
        <taxon>Anaerotruncus</taxon>
    </lineage>
</organism>
<dbReference type="Pfam" id="PF20769">
    <property type="entry name" value="YPEB_N"/>
    <property type="match status" value="1"/>
</dbReference>
<accession>A0A174SLB1</accession>
<evidence type="ECO:0000259" key="1">
    <source>
        <dbReference type="Pfam" id="PF14620"/>
    </source>
</evidence>
<evidence type="ECO:0000313" key="4">
    <source>
        <dbReference type="Proteomes" id="UP000095765"/>
    </source>
</evidence>